<keyword evidence="2" id="KW-1185">Reference proteome</keyword>
<proteinExistence type="predicted"/>
<sequence>MAERGLPAQLVLLRTEIFFHEQLRGKIGQCHDAYSPVVESANALEAGYGTGTLHQPMTAAGSDLSLVGDLAAKITAATALETAGHYAHRLPSEQLTIALQARRGWTGPFDLGYTGNARWASAIAPPHEDCPTCGKP</sequence>
<accession>A0ABW5GBV8</accession>
<reference evidence="2" key="1">
    <citation type="journal article" date="2019" name="Int. J. Syst. Evol. Microbiol.">
        <title>The Global Catalogue of Microorganisms (GCM) 10K type strain sequencing project: providing services to taxonomists for standard genome sequencing and annotation.</title>
        <authorList>
            <consortium name="The Broad Institute Genomics Platform"/>
            <consortium name="The Broad Institute Genome Sequencing Center for Infectious Disease"/>
            <person name="Wu L."/>
            <person name="Ma J."/>
        </authorList>
    </citation>
    <scope>NUCLEOTIDE SEQUENCE [LARGE SCALE GENOMIC DNA]</scope>
    <source>
        <strain evidence="2">CGMCC 4.7643</strain>
    </source>
</reference>
<evidence type="ECO:0000313" key="1">
    <source>
        <dbReference type="EMBL" id="MFD2457380.1"/>
    </source>
</evidence>
<dbReference type="RefSeq" id="WP_345388645.1">
    <property type="nucleotide sequence ID" value="NZ_BAABHG010000003.1"/>
</dbReference>
<dbReference type="Proteomes" id="UP001597419">
    <property type="component" value="Unassembled WGS sequence"/>
</dbReference>
<evidence type="ECO:0000313" key="2">
    <source>
        <dbReference type="Proteomes" id="UP001597419"/>
    </source>
</evidence>
<comment type="caution">
    <text evidence="1">The sequence shown here is derived from an EMBL/GenBank/DDBJ whole genome shotgun (WGS) entry which is preliminary data.</text>
</comment>
<dbReference type="EMBL" id="JBHUKU010000002">
    <property type="protein sequence ID" value="MFD2457380.1"/>
    <property type="molecule type" value="Genomic_DNA"/>
</dbReference>
<organism evidence="1 2">
    <name type="scientific">Amycolatopsis samaneae</name>
    <dbReference type="NCBI Taxonomy" id="664691"/>
    <lineage>
        <taxon>Bacteria</taxon>
        <taxon>Bacillati</taxon>
        <taxon>Actinomycetota</taxon>
        <taxon>Actinomycetes</taxon>
        <taxon>Pseudonocardiales</taxon>
        <taxon>Pseudonocardiaceae</taxon>
        <taxon>Amycolatopsis</taxon>
    </lineage>
</organism>
<name>A0ABW5GBV8_9PSEU</name>
<gene>
    <name evidence="1" type="ORF">ACFSYJ_02165</name>
</gene>
<protein>
    <submittedName>
        <fullName evidence="1">Uncharacterized protein</fullName>
    </submittedName>
</protein>